<dbReference type="Proteomes" id="UP000292262">
    <property type="component" value="Unassembled WGS sequence"/>
</dbReference>
<gene>
    <name evidence="3" type="ORF">EV197_0510</name>
</gene>
<evidence type="ECO:0000259" key="2">
    <source>
        <dbReference type="Pfam" id="PF04432"/>
    </source>
</evidence>
<dbReference type="Pfam" id="PF04432">
    <property type="entry name" value="FrhB_FdhB_C"/>
    <property type="match status" value="1"/>
</dbReference>
<evidence type="ECO:0000259" key="1">
    <source>
        <dbReference type="Pfam" id="PF04422"/>
    </source>
</evidence>
<proteinExistence type="predicted"/>
<dbReference type="PANTHER" id="PTHR31332:SF0">
    <property type="entry name" value="7-HYDROXYMETHYL CHLOROPHYLL A REDUCTASE, CHLOROPLASTIC"/>
    <property type="match status" value="1"/>
</dbReference>
<feature type="domain" description="Coenzyme F420 hydrogenase/dehydrogenase beta subunit C-terminal" evidence="2">
    <location>
        <begin position="184"/>
        <end position="352"/>
    </location>
</feature>
<dbReference type="PANTHER" id="PTHR31332">
    <property type="entry name" value="7-HYDROXYMETHYL CHLOROPHYLL A REDUCTASE, CHLOROPLASTIC"/>
    <property type="match status" value="1"/>
</dbReference>
<dbReference type="InterPro" id="IPR045220">
    <property type="entry name" value="FRHB/FDHB/HCAR-like"/>
</dbReference>
<keyword evidence="4" id="KW-1185">Reference proteome</keyword>
<comment type="caution">
    <text evidence="3">The sequence shown here is derived from an EMBL/GenBank/DDBJ whole genome shotgun (WGS) entry which is preliminary data.</text>
</comment>
<dbReference type="Pfam" id="PF04422">
    <property type="entry name" value="FrhB_FdhB_N"/>
    <property type="match status" value="1"/>
</dbReference>
<dbReference type="InterPro" id="IPR007516">
    <property type="entry name" value="Co_F420_Hydgase/DH_bsu_N"/>
</dbReference>
<dbReference type="EMBL" id="SGXE01000001">
    <property type="protein sequence ID" value="RZS99301.1"/>
    <property type="molecule type" value="Genomic_DNA"/>
</dbReference>
<sequence length="459" mass="52687">MKKVTVKELKQTVIDGGYCSGCGVCTVSNKSPFKMELTKHGNYEPVLKNSESESAPIVCPFASHQIDEDDIAEDLYSKGKENQVNKNSEFGYFRDIYAGHVKEGEYRNNGSSGGGVSWVCNELLRTNKVDYVVHVKEAIQSEEGKFYEYSISTNFSEVERGAKSRYYPITMEKVLSFIKDNEGKYVVVGIPCFLKGLNLLKIQDPIFFERIKYTIAIVCGHLKTTHYQESIINQFGHNTKEVKSFDFRHKLEGRSAADYGTLIKLKSNSKKIKRNKKIFGTNWGLNLFKLKACDFCDDVIGETADISFGDAWLPKYLDDFKGTNVIVVRSEELSSLIKKGQDDGKLHLEIITEAELYQSQAGGFRHRREGLSHRLHLTDEKREWRPTKRVSAAKLDNERRAKIYENRMKLREISFYSENFDNIKLLKKELLSNIKINDKLNGINSIRKMISRFKVYFNI</sequence>
<feature type="domain" description="Coenzyme F420 hydrogenase/dehydrogenase beta subunit N-terminal" evidence="1">
    <location>
        <begin position="96"/>
        <end position="175"/>
    </location>
</feature>
<reference evidence="3 4" key="1">
    <citation type="submission" date="2019-02" db="EMBL/GenBank/DDBJ databases">
        <title>Genomic Encyclopedia of Type Strains, Phase IV (KMG-IV): sequencing the most valuable type-strain genomes for metagenomic binning, comparative biology and taxonomic classification.</title>
        <authorList>
            <person name="Goeker M."/>
        </authorList>
    </citation>
    <scope>NUCLEOTIDE SEQUENCE [LARGE SCALE GENOMIC DNA]</scope>
    <source>
        <strain evidence="3 4">DSM 17196</strain>
    </source>
</reference>
<evidence type="ECO:0000313" key="3">
    <source>
        <dbReference type="EMBL" id="RZS99301.1"/>
    </source>
</evidence>
<evidence type="ECO:0000313" key="4">
    <source>
        <dbReference type="Proteomes" id="UP000292262"/>
    </source>
</evidence>
<dbReference type="GO" id="GO:0052592">
    <property type="term" value="F:oxidoreductase activity, acting on CH or CH2 groups, with an iron-sulfur protein as acceptor"/>
    <property type="evidence" value="ECO:0007669"/>
    <property type="project" value="TreeGrafter"/>
</dbReference>
<dbReference type="RefSeq" id="WP_130285150.1">
    <property type="nucleotide sequence ID" value="NZ_SGXE01000001.1"/>
</dbReference>
<organism evidence="3 4">
    <name type="scientific">Aquimarina brevivitae</name>
    <dbReference type="NCBI Taxonomy" id="323412"/>
    <lineage>
        <taxon>Bacteria</taxon>
        <taxon>Pseudomonadati</taxon>
        <taxon>Bacteroidota</taxon>
        <taxon>Flavobacteriia</taxon>
        <taxon>Flavobacteriales</taxon>
        <taxon>Flavobacteriaceae</taxon>
        <taxon>Aquimarina</taxon>
    </lineage>
</organism>
<dbReference type="OrthoDB" id="9813230at2"/>
<dbReference type="InterPro" id="IPR007525">
    <property type="entry name" value="FrhB_FdhB_C"/>
</dbReference>
<name>A0A4Q7PFQ0_9FLAO</name>
<accession>A0A4Q7PFQ0</accession>
<dbReference type="AlphaFoldDB" id="A0A4Q7PFQ0"/>
<protein>
    <submittedName>
        <fullName evidence="3">Coenzyme F420-reducing hydrogenase beta subunit</fullName>
    </submittedName>
</protein>